<accession>A0AAJ6B4H5</accession>
<dbReference type="InterPro" id="IPR023772">
    <property type="entry name" value="DNA-bd_HTH_TetR-type_CS"/>
</dbReference>
<dbReference type="Pfam" id="PF00440">
    <property type="entry name" value="TetR_N"/>
    <property type="match status" value="1"/>
</dbReference>
<dbReference type="InterPro" id="IPR001647">
    <property type="entry name" value="HTH_TetR"/>
</dbReference>
<dbReference type="InterPro" id="IPR050109">
    <property type="entry name" value="HTH-type_TetR-like_transc_reg"/>
</dbReference>
<name>A0AAJ6B4H5_9MICO</name>
<evidence type="ECO:0000259" key="5">
    <source>
        <dbReference type="PROSITE" id="PS50977"/>
    </source>
</evidence>
<dbReference type="PROSITE" id="PS50977">
    <property type="entry name" value="HTH_TETR_2"/>
    <property type="match status" value="1"/>
</dbReference>
<keyword evidence="1" id="KW-0805">Transcription regulation</keyword>
<evidence type="ECO:0000256" key="3">
    <source>
        <dbReference type="ARBA" id="ARBA00023163"/>
    </source>
</evidence>
<evidence type="ECO:0000313" key="7">
    <source>
        <dbReference type="Proteomes" id="UP001213972"/>
    </source>
</evidence>
<evidence type="ECO:0000313" key="6">
    <source>
        <dbReference type="EMBL" id="WEK12786.1"/>
    </source>
</evidence>
<dbReference type="PRINTS" id="PR00455">
    <property type="entry name" value="HTHTETR"/>
</dbReference>
<evidence type="ECO:0000256" key="4">
    <source>
        <dbReference type="PROSITE-ProRule" id="PRU00335"/>
    </source>
</evidence>
<organism evidence="6 7">
    <name type="scientific">Candidatus Microbacterium phytovorans</name>
    <dbReference type="NCBI Taxonomy" id="3121374"/>
    <lineage>
        <taxon>Bacteria</taxon>
        <taxon>Bacillati</taxon>
        <taxon>Actinomycetota</taxon>
        <taxon>Actinomycetes</taxon>
        <taxon>Micrococcales</taxon>
        <taxon>Microbacteriaceae</taxon>
        <taxon>Microbacterium</taxon>
    </lineage>
</organism>
<dbReference type="PROSITE" id="PS01081">
    <property type="entry name" value="HTH_TETR_1"/>
    <property type="match status" value="1"/>
</dbReference>
<evidence type="ECO:0000256" key="1">
    <source>
        <dbReference type="ARBA" id="ARBA00023015"/>
    </source>
</evidence>
<reference evidence="6" key="1">
    <citation type="submission" date="2023-03" db="EMBL/GenBank/DDBJ databases">
        <title>Andean soil-derived lignocellulolytic bacterial consortium as a source of novel taxa and putative plastic-active enzymes.</title>
        <authorList>
            <person name="Diaz-Garcia L."/>
            <person name="Chuvochina M."/>
            <person name="Feuerriegel G."/>
            <person name="Bunk B."/>
            <person name="Sproer C."/>
            <person name="Streit W.R."/>
            <person name="Rodriguez L.M."/>
            <person name="Overmann J."/>
            <person name="Jimenez D.J."/>
        </authorList>
    </citation>
    <scope>NUCLEOTIDE SEQUENCE</scope>
    <source>
        <strain evidence="6">MAG 4610</strain>
    </source>
</reference>
<dbReference type="EMBL" id="CP119321">
    <property type="protein sequence ID" value="WEK12786.1"/>
    <property type="molecule type" value="Genomic_DNA"/>
</dbReference>
<dbReference type="Proteomes" id="UP001213972">
    <property type="component" value="Chromosome"/>
</dbReference>
<dbReference type="GO" id="GO:0000976">
    <property type="term" value="F:transcription cis-regulatory region binding"/>
    <property type="evidence" value="ECO:0007669"/>
    <property type="project" value="TreeGrafter"/>
</dbReference>
<protein>
    <submittedName>
        <fullName evidence="6">Helix-turn-helix domain containing protein</fullName>
    </submittedName>
</protein>
<sequence length="219" mass="23760">MVSGQEPGATGHERRRRQTEEHLLAAAGRLFLRDGYARTSLAAVAREAGVAERTVYVRFATKAALFQRVIETAIVGDVDPVPLPERGWSVAAMSAPTLAERVHAFADGVATMNERLGPLMAVNGEVEPAEPSVQESAARWREATRVFLEVFWGAAVRDGLLAKDADVAWLASVGAMLSAAESRLLAARTFGWDRDEYAVWLERTWMRLAAASALVPGTD</sequence>
<feature type="DNA-binding region" description="H-T-H motif" evidence="4">
    <location>
        <begin position="40"/>
        <end position="59"/>
    </location>
</feature>
<keyword evidence="3" id="KW-0804">Transcription</keyword>
<dbReference type="PANTHER" id="PTHR30055:SF234">
    <property type="entry name" value="HTH-TYPE TRANSCRIPTIONAL REGULATOR BETI"/>
    <property type="match status" value="1"/>
</dbReference>
<dbReference type="AlphaFoldDB" id="A0AAJ6B4H5"/>
<gene>
    <name evidence="6" type="ORF">P0Y48_09940</name>
</gene>
<dbReference type="GO" id="GO:0003700">
    <property type="term" value="F:DNA-binding transcription factor activity"/>
    <property type="evidence" value="ECO:0007669"/>
    <property type="project" value="TreeGrafter"/>
</dbReference>
<dbReference type="SUPFAM" id="SSF46689">
    <property type="entry name" value="Homeodomain-like"/>
    <property type="match status" value="1"/>
</dbReference>
<dbReference type="PANTHER" id="PTHR30055">
    <property type="entry name" value="HTH-TYPE TRANSCRIPTIONAL REGULATOR RUTR"/>
    <property type="match status" value="1"/>
</dbReference>
<evidence type="ECO:0000256" key="2">
    <source>
        <dbReference type="ARBA" id="ARBA00023125"/>
    </source>
</evidence>
<keyword evidence="2 4" id="KW-0238">DNA-binding</keyword>
<proteinExistence type="predicted"/>
<dbReference type="Gene3D" id="1.10.357.10">
    <property type="entry name" value="Tetracycline Repressor, domain 2"/>
    <property type="match status" value="1"/>
</dbReference>
<dbReference type="InterPro" id="IPR009057">
    <property type="entry name" value="Homeodomain-like_sf"/>
</dbReference>
<feature type="domain" description="HTH tetR-type" evidence="5">
    <location>
        <begin position="17"/>
        <end position="77"/>
    </location>
</feature>